<feature type="transmembrane region" description="Helical" evidence="6">
    <location>
        <begin position="87"/>
        <end position="106"/>
    </location>
</feature>
<accession>G3SUJ3</accession>
<evidence type="ECO:0000256" key="3">
    <source>
        <dbReference type="ARBA" id="ARBA00022692"/>
    </source>
</evidence>
<evidence type="ECO:0000313" key="7">
    <source>
        <dbReference type="Ensembl" id="ENSLAFP00000003831.3"/>
    </source>
</evidence>
<comment type="subcellular location">
    <subcellularLocation>
        <location evidence="1">Membrane</location>
        <topology evidence="1">Multi-pass membrane protein</topology>
    </subcellularLocation>
</comment>
<dbReference type="FunCoup" id="G3SUJ3">
    <property type="interactions" value="14"/>
</dbReference>
<keyword evidence="4 6" id="KW-1133">Transmembrane helix</keyword>
<reference evidence="7" key="2">
    <citation type="submission" date="2025-08" db="UniProtKB">
        <authorList>
            <consortium name="Ensembl"/>
        </authorList>
    </citation>
    <scope>IDENTIFICATION</scope>
    <source>
        <strain evidence="7">Isolate ISIS603380</strain>
    </source>
</reference>
<keyword evidence="5 6" id="KW-0472">Membrane</keyword>
<dbReference type="GeneTree" id="ENSGT00940000162779"/>
<feature type="transmembrane region" description="Helical" evidence="6">
    <location>
        <begin position="118"/>
        <end position="136"/>
    </location>
</feature>
<dbReference type="InParanoid" id="G3SUJ3"/>
<keyword evidence="3 6" id="KW-0812">Transmembrane</keyword>
<dbReference type="AlphaFoldDB" id="G3SUJ3"/>
<reference evidence="7" key="3">
    <citation type="submission" date="2025-09" db="UniProtKB">
        <authorList>
            <consortium name="Ensembl"/>
        </authorList>
    </citation>
    <scope>IDENTIFICATION</scope>
    <source>
        <strain evidence="7">Isolate ISIS603380</strain>
    </source>
</reference>
<keyword evidence="8" id="KW-1185">Reference proteome</keyword>
<evidence type="ECO:0000256" key="4">
    <source>
        <dbReference type="ARBA" id="ARBA00022989"/>
    </source>
</evidence>
<protein>
    <submittedName>
        <fullName evidence="7">Membrane spanning 4-domains A7</fullName>
    </submittedName>
</protein>
<comment type="similarity">
    <text evidence="2">Belongs to the MS4A family.</text>
</comment>
<dbReference type="PANTHER" id="PTHR23320:SF8">
    <property type="entry name" value="MEMBRANE-SPANNING 4-DOMAINS SUBFAMILY A MEMBER 7"/>
    <property type="match status" value="1"/>
</dbReference>
<feature type="transmembrane region" description="Helical" evidence="6">
    <location>
        <begin position="183"/>
        <end position="205"/>
    </location>
</feature>
<dbReference type="GO" id="GO:0005802">
    <property type="term" value="C:trans-Golgi network"/>
    <property type="evidence" value="ECO:0007669"/>
    <property type="project" value="Ensembl"/>
</dbReference>
<dbReference type="OMA" id="PYSSHFN"/>
<name>G3SUJ3_LOXAF</name>
<dbReference type="InterPro" id="IPR030417">
    <property type="entry name" value="MS4A"/>
</dbReference>
<feature type="transmembrane region" description="Helical" evidence="6">
    <location>
        <begin position="47"/>
        <end position="67"/>
    </location>
</feature>
<dbReference type="Proteomes" id="UP000007646">
    <property type="component" value="Unassembled WGS sequence"/>
</dbReference>
<dbReference type="eggNOG" id="ENOG502RP28">
    <property type="taxonomic scope" value="Eukaryota"/>
</dbReference>
<evidence type="ECO:0000256" key="2">
    <source>
        <dbReference type="ARBA" id="ARBA00009565"/>
    </source>
</evidence>
<evidence type="ECO:0000256" key="6">
    <source>
        <dbReference type="SAM" id="Phobius"/>
    </source>
</evidence>
<evidence type="ECO:0000313" key="8">
    <source>
        <dbReference type="Proteomes" id="UP000007646"/>
    </source>
</evidence>
<dbReference type="PANTHER" id="PTHR23320">
    <property type="entry name" value="MEMBRANE-SPANNING 4-DOMAINS SUBFAMILY A MS4A -RELATED"/>
    <property type="match status" value="1"/>
</dbReference>
<dbReference type="InterPro" id="IPR007237">
    <property type="entry name" value="CD20-like"/>
</dbReference>
<dbReference type="STRING" id="9785.ENSLAFP00000003831"/>
<sequence>MLPQPKTKGTFNTFIPKDINIPQREKHGHTYQKEDNLKSDLQKEATVLGTIQILSCLVISSLGAILASAPYASHFKPEVSTILMSGYPFVGSLCFVITGSLSIISGKKSAEDFAMSSLTSNALSSVAAGTGFILLTDSLVALGTASQQCDSENLSSLPYSDYYYSVYEAKDCLLASASLTGLLVVMLVFTVLELLLAVYASLLWWKQVHSSNPGSAFFLLQSQKHTQYVKKCSSR</sequence>
<organism evidence="7 8">
    <name type="scientific">Loxodonta africana</name>
    <name type="common">African elephant</name>
    <dbReference type="NCBI Taxonomy" id="9785"/>
    <lineage>
        <taxon>Eukaryota</taxon>
        <taxon>Metazoa</taxon>
        <taxon>Chordata</taxon>
        <taxon>Craniata</taxon>
        <taxon>Vertebrata</taxon>
        <taxon>Euteleostomi</taxon>
        <taxon>Mammalia</taxon>
        <taxon>Eutheria</taxon>
        <taxon>Afrotheria</taxon>
        <taxon>Proboscidea</taxon>
        <taxon>Elephantidae</taxon>
        <taxon>Loxodonta</taxon>
    </lineage>
</organism>
<dbReference type="Pfam" id="PF04103">
    <property type="entry name" value="CD20"/>
    <property type="match status" value="1"/>
</dbReference>
<proteinExistence type="inferred from homology"/>
<evidence type="ECO:0000256" key="5">
    <source>
        <dbReference type="ARBA" id="ARBA00023136"/>
    </source>
</evidence>
<reference evidence="7 8" key="1">
    <citation type="submission" date="2009-06" db="EMBL/GenBank/DDBJ databases">
        <title>The Genome Sequence of Loxodonta africana (African elephant).</title>
        <authorList>
            <person name="Di Palma F."/>
            <person name="Heiman D."/>
            <person name="Young S."/>
            <person name="Johnson J."/>
            <person name="Lander E.S."/>
            <person name="Lindblad-Toh K."/>
        </authorList>
    </citation>
    <scope>NUCLEOTIDE SEQUENCE [LARGE SCALE GENOMIC DNA]</scope>
    <source>
        <strain evidence="7 8">Isolate ISIS603380</strain>
    </source>
</reference>
<dbReference type="Ensembl" id="ENSLAFT00000004589.3">
    <property type="protein sequence ID" value="ENSLAFP00000003831.3"/>
    <property type="gene ID" value="ENSLAFG00000004592.3"/>
</dbReference>
<dbReference type="GO" id="GO:0005886">
    <property type="term" value="C:plasma membrane"/>
    <property type="evidence" value="ECO:0007669"/>
    <property type="project" value="TreeGrafter"/>
</dbReference>
<dbReference type="GO" id="GO:0007166">
    <property type="term" value="P:cell surface receptor signaling pathway"/>
    <property type="evidence" value="ECO:0007669"/>
    <property type="project" value="TreeGrafter"/>
</dbReference>
<dbReference type="HOGENOM" id="CLU_089673_0_0_1"/>
<gene>
    <name evidence="7" type="primary">MS4A7</name>
</gene>
<evidence type="ECO:0000256" key="1">
    <source>
        <dbReference type="ARBA" id="ARBA00004141"/>
    </source>
</evidence>